<dbReference type="OrthoDB" id="5418922at2759"/>
<protein>
    <submittedName>
        <fullName evidence="1">Uncharacterized protein</fullName>
    </submittedName>
</protein>
<comment type="caution">
    <text evidence="1">The sequence shown here is derived from an EMBL/GenBank/DDBJ whole genome shotgun (WGS) entry which is preliminary data.</text>
</comment>
<proteinExistence type="predicted"/>
<keyword evidence="2" id="KW-1185">Reference proteome</keyword>
<evidence type="ECO:0000313" key="2">
    <source>
        <dbReference type="Proteomes" id="UP000297527"/>
    </source>
</evidence>
<organism evidence="1 2">
    <name type="scientific">Botryotinia convoluta</name>
    <dbReference type="NCBI Taxonomy" id="54673"/>
    <lineage>
        <taxon>Eukaryota</taxon>
        <taxon>Fungi</taxon>
        <taxon>Dikarya</taxon>
        <taxon>Ascomycota</taxon>
        <taxon>Pezizomycotina</taxon>
        <taxon>Leotiomycetes</taxon>
        <taxon>Helotiales</taxon>
        <taxon>Sclerotiniaceae</taxon>
        <taxon>Botryotinia</taxon>
    </lineage>
</organism>
<name>A0A4Z1HA77_9HELO</name>
<evidence type="ECO:0000313" key="1">
    <source>
        <dbReference type="EMBL" id="TGO46048.1"/>
    </source>
</evidence>
<accession>A0A4Z1HA77</accession>
<dbReference type="Proteomes" id="UP000297527">
    <property type="component" value="Unassembled WGS sequence"/>
</dbReference>
<gene>
    <name evidence="1" type="ORF">BCON_0348g00100</name>
</gene>
<sequence length="287" mass="32078">MCSIKSFEYFEGKSQLLYKPIAHPHHQTSSSQSNNLRTFILEHLSTSRSRSLYIFAASSMARLITPIQQAYLDAYTAACAIVPHNLRQTVILFGGAASIAHGILDRKAKDVDILVGVEALAILDDAIINMREGFHRDTDGTIKWDKLDSANNKLFEVTVELVELGGPFVPRLPEVVSFGEGYVVTLTELVRLRASTLVNRGDEPDHIDFGLLLFKAANMGLTLPPLEEEEAKLMIEAVEMHEGSRDVERMFMDVLGLFELRGVWFDGVGDYMLRELGLKGELTYLNF</sequence>
<dbReference type="AlphaFoldDB" id="A0A4Z1HA77"/>
<dbReference type="EMBL" id="PQXN01000346">
    <property type="protein sequence ID" value="TGO46048.1"/>
    <property type="molecule type" value="Genomic_DNA"/>
</dbReference>
<reference evidence="1 2" key="1">
    <citation type="submission" date="2017-12" db="EMBL/GenBank/DDBJ databases">
        <title>Comparative genomics of Botrytis spp.</title>
        <authorList>
            <person name="Valero-Jimenez C.A."/>
            <person name="Tapia P."/>
            <person name="Veloso J."/>
            <person name="Silva-Moreno E."/>
            <person name="Staats M."/>
            <person name="Valdes J.H."/>
            <person name="Van Kan J.A.L."/>
        </authorList>
    </citation>
    <scope>NUCLEOTIDE SEQUENCE [LARGE SCALE GENOMIC DNA]</scope>
    <source>
        <strain evidence="1 2">MUCL11595</strain>
    </source>
</reference>